<name>A0A2U3PV84_9BRAD</name>
<gene>
    <name evidence="1" type="ORF">BRAD3257_1921</name>
</gene>
<organism evidence="1 2">
    <name type="scientific">Bradyrhizobium vignae</name>
    <dbReference type="NCBI Taxonomy" id="1549949"/>
    <lineage>
        <taxon>Bacteria</taxon>
        <taxon>Pseudomonadati</taxon>
        <taxon>Pseudomonadota</taxon>
        <taxon>Alphaproteobacteria</taxon>
        <taxon>Hyphomicrobiales</taxon>
        <taxon>Nitrobacteraceae</taxon>
        <taxon>Bradyrhizobium</taxon>
    </lineage>
</organism>
<protein>
    <submittedName>
        <fullName evidence="1">Uncharacterized protein</fullName>
    </submittedName>
</protein>
<dbReference type="KEGG" id="bvz:BRAD3257_1921"/>
<dbReference type="AlphaFoldDB" id="A0A2U3PV84"/>
<proteinExistence type="predicted"/>
<evidence type="ECO:0000313" key="1">
    <source>
        <dbReference type="EMBL" id="SPP93029.1"/>
    </source>
</evidence>
<reference evidence="1 2" key="1">
    <citation type="submission" date="2018-03" db="EMBL/GenBank/DDBJ databases">
        <authorList>
            <person name="Gully D."/>
        </authorList>
    </citation>
    <scope>NUCLEOTIDE SEQUENCE [LARGE SCALE GENOMIC DNA]</scope>
    <source>
        <strain evidence="1">ORS3257</strain>
    </source>
</reference>
<sequence length="67" mass="7701">MFSRWGNSDMLSFGENALLRQGVPPYLGGLPALHVEGRRQSKPTGELYVTRSPARENVQHWRKSYNR</sequence>
<accession>A0A2U3PV84</accession>
<evidence type="ECO:0000313" key="2">
    <source>
        <dbReference type="Proteomes" id="UP000246085"/>
    </source>
</evidence>
<dbReference type="EMBL" id="LS398110">
    <property type="protein sequence ID" value="SPP93029.1"/>
    <property type="molecule type" value="Genomic_DNA"/>
</dbReference>
<dbReference type="Proteomes" id="UP000246085">
    <property type="component" value="Chromosome BRAD3257"/>
</dbReference>